<dbReference type="InterPro" id="IPR013780">
    <property type="entry name" value="Glyco_hydro_b"/>
</dbReference>
<keyword evidence="9" id="KW-1185">Reference proteome</keyword>
<dbReference type="SUPFAM" id="SSF51011">
    <property type="entry name" value="Glycosyl hydrolase domain"/>
    <property type="match status" value="1"/>
</dbReference>
<accession>A0ABQ5XDM8</accession>
<evidence type="ECO:0000313" key="9">
    <source>
        <dbReference type="Proteomes" id="UP001156627"/>
    </source>
</evidence>
<feature type="chain" id="PRO_5045238188" description="Alpha-galactosidase" evidence="6">
    <location>
        <begin position="31"/>
        <end position="438"/>
    </location>
</feature>
<dbReference type="InterPro" id="IPR002241">
    <property type="entry name" value="Glyco_hydro_27"/>
</dbReference>
<dbReference type="PANTHER" id="PTHR11452:SF75">
    <property type="entry name" value="ALPHA-GALACTOSIDASE MEL1"/>
    <property type="match status" value="1"/>
</dbReference>
<dbReference type="Pfam" id="PF17801">
    <property type="entry name" value="Melibiase_C"/>
    <property type="match status" value="1"/>
</dbReference>
<name>A0ABQ5XDM8_9GAMM</name>
<organism evidence="8 9">
    <name type="scientific">Dyella flagellata</name>
    <dbReference type="NCBI Taxonomy" id="1867833"/>
    <lineage>
        <taxon>Bacteria</taxon>
        <taxon>Pseudomonadati</taxon>
        <taxon>Pseudomonadota</taxon>
        <taxon>Gammaproteobacteria</taxon>
        <taxon>Lysobacterales</taxon>
        <taxon>Rhodanobacteraceae</taxon>
        <taxon>Dyella</taxon>
    </lineage>
</organism>
<evidence type="ECO:0000256" key="2">
    <source>
        <dbReference type="ARBA" id="ARBA00022729"/>
    </source>
</evidence>
<protein>
    <recommendedName>
        <fullName evidence="5">Alpha-galactosidase</fullName>
        <ecNumber evidence="5">3.2.1.22</ecNumber>
    </recommendedName>
    <alternativeName>
        <fullName evidence="5">Melibiase</fullName>
    </alternativeName>
</protein>
<dbReference type="PRINTS" id="PR00740">
    <property type="entry name" value="GLHYDRLASE27"/>
</dbReference>
<evidence type="ECO:0000313" key="8">
    <source>
        <dbReference type="EMBL" id="GLQ89087.1"/>
    </source>
</evidence>
<dbReference type="EC" id="3.2.1.22" evidence="5"/>
<keyword evidence="4 5" id="KW-0326">Glycosidase</keyword>
<dbReference type="InterPro" id="IPR000111">
    <property type="entry name" value="Glyco_hydro_27/36_CS"/>
</dbReference>
<dbReference type="Gene3D" id="3.20.20.70">
    <property type="entry name" value="Aldolase class I"/>
    <property type="match status" value="1"/>
</dbReference>
<sequence>MFKSKAGQRWQTWMLMLLSLLLAPTMRVSAQTPPGNDPGSQKLFNMEMGPNRSIFRPSHDPARTANGLAKTPPMGWNSWNKFGCNIDEKTVRAVADAMAASGMRDAGYQYVVIDDCWQGKRDADGNILPDPAKFPSGIKALADYVHSKGLKFGIYSDAGSMTCGRRLGSQGHEYQDALAYARWGVDYLKYDWCYTGTRNSEEAYALMADALRSTGRDIVFSICDWGVSRPTMVDKSMPWEWGEKIGNLWRTTEDIYDAWAGRKGTSLGMVNILDLTEPLYAYAGPGHWNDPDMLEIGNGGMSDVEYHAQFSLWAMIAAPLIAGNDISQMSDATRAILLNRDVIAVDQDSLGHAGHRVRKDGDLEVWSRPLADGGRAVVLFNRSERPADITANWTDLGFPANVALKVRDLWAHKSLGSVTGHFTAKVAPHGVVMIRLGQ</sequence>
<dbReference type="InterPro" id="IPR017853">
    <property type="entry name" value="GH"/>
</dbReference>
<dbReference type="EMBL" id="BSOA01000028">
    <property type="protein sequence ID" value="GLQ89087.1"/>
    <property type="molecule type" value="Genomic_DNA"/>
</dbReference>
<keyword evidence="5" id="KW-1015">Disulfide bond</keyword>
<dbReference type="Proteomes" id="UP001156627">
    <property type="component" value="Unassembled WGS sequence"/>
</dbReference>
<dbReference type="SUPFAM" id="SSF51445">
    <property type="entry name" value="(Trans)glycosidases"/>
    <property type="match status" value="1"/>
</dbReference>
<evidence type="ECO:0000256" key="3">
    <source>
        <dbReference type="ARBA" id="ARBA00022801"/>
    </source>
</evidence>
<comment type="caution">
    <text evidence="8">The sequence shown here is derived from an EMBL/GenBank/DDBJ whole genome shotgun (WGS) entry which is preliminary data.</text>
</comment>
<keyword evidence="3 5" id="KW-0378">Hydrolase</keyword>
<dbReference type="InterPro" id="IPR013785">
    <property type="entry name" value="Aldolase_TIM"/>
</dbReference>
<dbReference type="PANTHER" id="PTHR11452">
    <property type="entry name" value="ALPHA-GALACTOSIDASE/ALPHA-N-ACETYLGALACTOSAMINIDASE"/>
    <property type="match status" value="1"/>
</dbReference>
<dbReference type="CDD" id="cd14792">
    <property type="entry name" value="GH27"/>
    <property type="match status" value="1"/>
</dbReference>
<gene>
    <name evidence="8" type="ORF">GCM10007898_26590</name>
</gene>
<keyword evidence="2 6" id="KW-0732">Signal</keyword>
<reference evidence="9" key="1">
    <citation type="journal article" date="2019" name="Int. J. Syst. Evol. Microbiol.">
        <title>The Global Catalogue of Microorganisms (GCM) 10K type strain sequencing project: providing services to taxonomists for standard genome sequencing and annotation.</title>
        <authorList>
            <consortium name="The Broad Institute Genomics Platform"/>
            <consortium name="The Broad Institute Genome Sequencing Center for Infectious Disease"/>
            <person name="Wu L."/>
            <person name="Ma J."/>
        </authorList>
    </citation>
    <scope>NUCLEOTIDE SEQUENCE [LARGE SCALE GENOMIC DNA]</scope>
    <source>
        <strain evidence="9">NBRC 111981</strain>
    </source>
</reference>
<evidence type="ECO:0000256" key="4">
    <source>
        <dbReference type="ARBA" id="ARBA00023295"/>
    </source>
</evidence>
<evidence type="ECO:0000259" key="7">
    <source>
        <dbReference type="Pfam" id="PF17801"/>
    </source>
</evidence>
<feature type="domain" description="Alpha galactosidase C-terminal" evidence="7">
    <location>
        <begin position="360"/>
        <end position="436"/>
    </location>
</feature>
<dbReference type="Pfam" id="PF16499">
    <property type="entry name" value="Melibiase_2"/>
    <property type="match status" value="1"/>
</dbReference>
<comment type="catalytic activity">
    <reaction evidence="5">
        <text>Hydrolysis of terminal, non-reducing alpha-D-galactose residues in alpha-D-galactosides, including galactose oligosaccharides, galactomannans and galactolipids.</text>
        <dbReference type="EC" id="3.2.1.22"/>
    </reaction>
</comment>
<comment type="similarity">
    <text evidence="1 5">Belongs to the glycosyl hydrolase 27 family.</text>
</comment>
<dbReference type="PROSITE" id="PS00512">
    <property type="entry name" value="ALPHA_GALACTOSIDASE"/>
    <property type="match status" value="1"/>
</dbReference>
<evidence type="ECO:0000256" key="1">
    <source>
        <dbReference type="ARBA" id="ARBA00009743"/>
    </source>
</evidence>
<evidence type="ECO:0000256" key="5">
    <source>
        <dbReference type="RuleBase" id="RU361168"/>
    </source>
</evidence>
<proteinExistence type="inferred from homology"/>
<feature type="signal peptide" evidence="6">
    <location>
        <begin position="1"/>
        <end position="30"/>
    </location>
</feature>
<dbReference type="Gene3D" id="2.60.40.1180">
    <property type="entry name" value="Golgi alpha-mannosidase II"/>
    <property type="match status" value="1"/>
</dbReference>
<dbReference type="InterPro" id="IPR041233">
    <property type="entry name" value="Melibiase_C"/>
</dbReference>
<evidence type="ECO:0000256" key="6">
    <source>
        <dbReference type="SAM" id="SignalP"/>
    </source>
</evidence>